<gene>
    <name evidence="3" type="primary">cobB</name>
    <name evidence="6" type="ORF">HQ43_00315</name>
</gene>
<comment type="domain">
    <text evidence="3">2 residues (Tyr-55 and Arg-58) present in a large hydrophobic pocket are probably involved in substrate specificity. They are important for desuccinylation activity, but dispensable for deacetylation activity.</text>
</comment>
<evidence type="ECO:0000256" key="1">
    <source>
        <dbReference type="ARBA" id="ARBA00022679"/>
    </source>
</evidence>
<feature type="binding site" evidence="3">
    <location>
        <begin position="174"/>
        <end position="176"/>
    </location>
    <ligand>
        <name>NAD(+)</name>
        <dbReference type="ChEBI" id="CHEBI:57540"/>
    </ligand>
</feature>
<keyword evidence="7" id="KW-1185">Reference proteome</keyword>
<comment type="function">
    <text evidence="3">NAD-dependent lysine deacetylase and desuccinylase that specifically removes acetyl and succinyl groups on target proteins. Modulates the activities of several proteins which are inactive in their acylated form.</text>
</comment>
<dbReference type="PROSITE" id="PS50305">
    <property type="entry name" value="SIRTUIN"/>
    <property type="match status" value="1"/>
</dbReference>
<organism evidence="6 7">
    <name type="scientific">Porphyromonas canoris</name>
    <dbReference type="NCBI Taxonomy" id="36875"/>
    <lineage>
        <taxon>Bacteria</taxon>
        <taxon>Pseudomonadati</taxon>
        <taxon>Bacteroidota</taxon>
        <taxon>Bacteroidia</taxon>
        <taxon>Bacteroidales</taxon>
        <taxon>Porphyromonadaceae</taxon>
        <taxon>Porphyromonas</taxon>
    </lineage>
</organism>
<keyword evidence="1" id="KW-0808">Transferase</keyword>
<feature type="active site" description="Proton acceptor" evidence="3">
    <location>
        <position position="106"/>
    </location>
</feature>
<dbReference type="Pfam" id="PF02146">
    <property type="entry name" value="SIR2"/>
    <property type="match status" value="1"/>
</dbReference>
<dbReference type="EC" id="2.3.1.286" evidence="3"/>
<evidence type="ECO:0000313" key="6">
    <source>
        <dbReference type="EMBL" id="KGN93621.1"/>
    </source>
</evidence>
<sequence length="235" mass="26034">MKKKKIVFLTGAGMSVESGLETFRDADGLWAKYRIEDVCTPEALRRNPDLVREFYNMRREEIAKVKPNGGHLAIAALEEEYDVVVVTQNIDDLHERAGSTQIVHLHGEAMKCASLSDPHNPLPLPEGRLALTADDVDARGLPLRPFVVFFGESVPMLDEGIRHVSEADIFVIVGTSLNVYPAAGLIHYAKPDTPIFLIDPKEVAMSGLEFTHFRCGSSEGMQLLTAKLEQLKQHS</sequence>
<feature type="domain" description="Deacetylase sirtuin-type" evidence="5">
    <location>
        <begin position="1"/>
        <end position="234"/>
    </location>
</feature>
<feature type="binding site" evidence="3">
    <location>
        <position position="58"/>
    </location>
    <ligand>
        <name>substrate</name>
    </ligand>
</feature>
<comment type="catalytic activity">
    <reaction evidence="3">
        <text>N(6)-acetyl-L-lysyl-[protein] + NAD(+) + H2O = 2''-O-acetyl-ADP-D-ribose + nicotinamide + L-lysyl-[protein]</text>
        <dbReference type="Rhea" id="RHEA:43636"/>
        <dbReference type="Rhea" id="RHEA-COMP:9752"/>
        <dbReference type="Rhea" id="RHEA-COMP:10731"/>
        <dbReference type="ChEBI" id="CHEBI:15377"/>
        <dbReference type="ChEBI" id="CHEBI:17154"/>
        <dbReference type="ChEBI" id="CHEBI:29969"/>
        <dbReference type="ChEBI" id="CHEBI:57540"/>
        <dbReference type="ChEBI" id="CHEBI:61930"/>
        <dbReference type="ChEBI" id="CHEBI:83767"/>
        <dbReference type="EC" id="2.3.1.286"/>
    </reaction>
</comment>
<comment type="catalytic activity">
    <reaction evidence="3">
        <text>N(6)-succinyl-L-lysyl-[protein] + NAD(+) + H2O = 2''-O-succinyl-ADP-D-ribose + nicotinamide + L-lysyl-[protein]</text>
        <dbReference type="Rhea" id="RHEA:47668"/>
        <dbReference type="Rhea" id="RHEA-COMP:9752"/>
        <dbReference type="Rhea" id="RHEA-COMP:11877"/>
        <dbReference type="ChEBI" id="CHEBI:15377"/>
        <dbReference type="ChEBI" id="CHEBI:17154"/>
        <dbReference type="ChEBI" id="CHEBI:29969"/>
        <dbReference type="ChEBI" id="CHEBI:57540"/>
        <dbReference type="ChEBI" id="CHEBI:87830"/>
        <dbReference type="ChEBI" id="CHEBI:87832"/>
    </reaction>
</comment>
<keyword evidence="3" id="KW-0963">Cytoplasm</keyword>
<dbReference type="InterPro" id="IPR003000">
    <property type="entry name" value="Sirtuin"/>
</dbReference>
<dbReference type="EMBL" id="JQZV01000001">
    <property type="protein sequence ID" value="KGN93621.1"/>
    <property type="molecule type" value="Genomic_DNA"/>
</dbReference>
<feature type="binding site" evidence="3">
    <location>
        <position position="55"/>
    </location>
    <ligand>
        <name>substrate</name>
    </ligand>
</feature>
<comment type="caution">
    <text evidence="3 4">Lacks conserved residue(s) required for the propagation of feature annotation.</text>
</comment>
<comment type="caution">
    <text evidence="6">The sequence shown here is derived from an EMBL/GenBank/DDBJ whole genome shotgun (WGS) entry which is preliminary data.</text>
</comment>
<dbReference type="PANTHER" id="PTHR11085:SF4">
    <property type="entry name" value="NAD-DEPENDENT PROTEIN DEACYLASE"/>
    <property type="match status" value="1"/>
</dbReference>
<dbReference type="InterPro" id="IPR050134">
    <property type="entry name" value="NAD-dep_sirtuin_deacylases"/>
</dbReference>
<dbReference type="InterPro" id="IPR029035">
    <property type="entry name" value="DHS-like_NAD/FAD-binding_dom"/>
</dbReference>
<name>A0ABR4XN72_9PORP</name>
<dbReference type="Gene3D" id="3.40.50.1220">
    <property type="entry name" value="TPP-binding domain"/>
    <property type="match status" value="1"/>
</dbReference>
<keyword evidence="2 3" id="KW-0520">NAD</keyword>
<dbReference type="SUPFAM" id="SSF52467">
    <property type="entry name" value="DHS-like NAD/FAD-binding domain"/>
    <property type="match status" value="1"/>
</dbReference>
<evidence type="ECO:0000313" key="7">
    <source>
        <dbReference type="Proteomes" id="UP000030101"/>
    </source>
</evidence>
<feature type="binding site" evidence="3">
    <location>
        <begin position="88"/>
        <end position="91"/>
    </location>
    <ligand>
        <name>NAD(+)</name>
        <dbReference type="ChEBI" id="CHEBI:57540"/>
    </ligand>
</feature>
<dbReference type="InterPro" id="IPR027546">
    <property type="entry name" value="Sirtuin_class_III"/>
</dbReference>
<evidence type="ECO:0000256" key="2">
    <source>
        <dbReference type="ARBA" id="ARBA00023027"/>
    </source>
</evidence>
<reference evidence="6 7" key="1">
    <citation type="submission" date="2014-08" db="EMBL/GenBank/DDBJ databases">
        <title>Porphyromonas canoris strain:OH2762 Genome sequencing.</title>
        <authorList>
            <person name="Wallis C."/>
            <person name="Deusch O."/>
            <person name="O'Flynn C."/>
            <person name="Davis I."/>
            <person name="Jospin G."/>
            <person name="Darling A.E."/>
            <person name="Coil D.A."/>
            <person name="Alexiev A."/>
            <person name="Horsfall A."/>
            <person name="Kirkwood N."/>
            <person name="Harris S."/>
            <person name="Eisen J.A."/>
        </authorList>
    </citation>
    <scope>NUCLEOTIDE SEQUENCE [LARGE SCALE GENOMIC DNA]</scope>
    <source>
        <strain evidence="7">COT-108 OH2762</strain>
    </source>
</reference>
<comment type="similarity">
    <text evidence="3">Belongs to the sirtuin family. Class III subfamily.</text>
</comment>
<evidence type="ECO:0000256" key="3">
    <source>
        <dbReference type="HAMAP-Rule" id="MF_01121"/>
    </source>
</evidence>
<proteinExistence type="inferred from homology"/>
<dbReference type="RefSeq" id="WP_036788229.1">
    <property type="nucleotide sequence ID" value="NZ_JQZV01000001.1"/>
</dbReference>
<dbReference type="Proteomes" id="UP000030101">
    <property type="component" value="Unassembled WGS sequence"/>
</dbReference>
<dbReference type="Gene3D" id="3.30.1600.10">
    <property type="entry name" value="SIR2/SIRT2 'Small Domain"/>
    <property type="match status" value="1"/>
</dbReference>
<comment type="subcellular location">
    <subcellularLocation>
        <location evidence="3">Cytoplasm</location>
    </subcellularLocation>
</comment>
<protein>
    <recommendedName>
        <fullName evidence="3">NAD-dependent protein deacylase</fullName>
        <ecNumber evidence="3">2.3.1.286</ecNumber>
    </recommendedName>
    <alternativeName>
        <fullName evidence="3">Regulatory protein SIR2 homolog</fullName>
    </alternativeName>
</protein>
<dbReference type="PANTHER" id="PTHR11085">
    <property type="entry name" value="NAD-DEPENDENT PROTEIN DEACYLASE SIRTUIN-5, MITOCHONDRIAL-RELATED"/>
    <property type="match status" value="1"/>
</dbReference>
<evidence type="ECO:0000256" key="4">
    <source>
        <dbReference type="PROSITE-ProRule" id="PRU00236"/>
    </source>
</evidence>
<dbReference type="HAMAP" id="MF_01121">
    <property type="entry name" value="Sirtuin_ClassIII"/>
    <property type="match status" value="1"/>
</dbReference>
<feature type="binding site" evidence="3">
    <location>
        <position position="217"/>
    </location>
    <ligand>
        <name>NAD(+)</name>
        <dbReference type="ChEBI" id="CHEBI:57540"/>
    </ligand>
</feature>
<dbReference type="InterPro" id="IPR026591">
    <property type="entry name" value="Sirtuin_cat_small_dom_sf"/>
</dbReference>
<evidence type="ECO:0000259" key="5">
    <source>
        <dbReference type="PROSITE" id="PS50305"/>
    </source>
</evidence>
<dbReference type="InterPro" id="IPR026590">
    <property type="entry name" value="Ssirtuin_cat_dom"/>
</dbReference>
<accession>A0ABR4XN72</accession>